<evidence type="ECO:0000313" key="2">
    <source>
        <dbReference type="EMBL" id="HCL04180.1"/>
    </source>
</evidence>
<reference evidence="2 3" key="1">
    <citation type="journal article" date="2018" name="Nat. Biotechnol.">
        <title>A standardized bacterial taxonomy based on genome phylogeny substantially revises the tree of life.</title>
        <authorList>
            <person name="Parks D.H."/>
            <person name="Chuvochina M."/>
            <person name="Waite D.W."/>
            <person name="Rinke C."/>
            <person name="Skarshewski A."/>
            <person name="Chaumeil P.A."/>
            <person name="Hugenholtz P."/>
        </authorList>
    </citation>
    <scope>NUCLEOTIDE SEQUENCE [LARGE SCALE GENOMIC DNA]</scope>
    <source>
        <strain evidence="2">UBA11728</strain>
    </source>
</reference>
<proteinExistence type="predicted"/>
<evidence type="ECO:0000313" key="3">
    <source>
        <dbReference type="Proteomes" id="UP000262969"/>
    </source>
</evidence>
<dbReference type="EMBL" id="DPVV01000572">
    <property type="protein sequence ID" value="HCL04180.1"/>
    <property type="molecule type" value="Genomic_DNA"/>
</dbReference>
<feature type="transmembrane region" description="Helical" evidence="1">
    <location>
        <begin position="23"/>
        <end position="41"/>
    </location>
</feature>
<keyword evidence="1" id="KW-1133">Transmembrane helix</keyword>
<protein>
    <submittedName>
        <fullName evidence="2">Uncharacterized protein</fullName>
    </submittedName>
</protein>
<accession>A0A3D2XAK4</accession>
<organism evidence="2 3">
    <name type="scientific">Lachnoclostridium phytofermentans</name>
    <dbReference type="NCBI Taxonomy" id="66219"/>
    <lineage>
        <taxon>Bacteria</taxon>
        <taxon>Bacillati</taxon>
        <taxon>Bacillota</taxon>
        <taxon>Clostridia</taxon>
        <taxon>Lachnospirales</taxon>
        <taxon>Lachnospiraceae</taxon>
    </lineage>
</organism>
<dbReference type="AlphaFoldDB" id="A0A3D2XAK4"/>
<feature type="transmembrane region" description="Helical" evidence="1">
    <location>
        <begin position="53"/>
        <end position="71"/>
    </location>
</feature>
<comment type="caution">
    <text evidence="2">The sequence shown here is derived from an EMBL/GenBank/DDBJ whole genome shotgun (WGS) entry which is preliminary data.</text>
</comment>
<keyword evidence="1" id="KW-0812">Transmembrane</keyword>
<keyword evidence="1" id="KW-0472">Membrane</keyword>
<evidence type="ECO:0000256" key="1">
    <source>
        <dbReference type="SAM" id="Phobius"/>
    </source>
</evidence>
<dbReference type="Proteomes" id="UP000262969">
    <property type="component" value="Unassembled WGS sequence"/>
</dbReference>
<name>A0A3D2XAK4_9FIRM</name>
<gene>
    <name evidence="2" type="ORF">DHW61_17535</name>
</gene>
<sequence>MYQTLNQPPNLKNAQENDGSDRYFKPSFIFHFLFVLSLPAGKRSLSIILRFETFFVLMQIIFKCIPYAIIFI</sequence>